<evidence type="ECO:0000313" key="2">
    <source>
        <dbReference type="EMBL" id="OAD45856.1"/>
    </source>
</evidence>
<protein>
    <recommendedName>
        <fullName evidence="4">Beta-lactamase-inhibitor-like PepSY-like domain-containing protein</fullName>
    </recommendedName>
</protein>
<evidence type="ECO:0000256" key="1">
    <source>
        <dbReference type="SAM" id="SignalP"/>
    </source>
</evidence>
<dbReference type="RefSeq" id="WP_068448838.1">
    <property type="nucleotide sequence ID" value="NZ_CANKUV010000001.1"/>
</dbReference>
<dbReference type="AlphaFoldDB" id="A0A176TEN4"/>
<accession>A0A176TEN4</accession>
<dbReference type="Proteomes" id="UP000076923">
    <property type="component" value="Unassembled WGS sequence"/>
</dbReference>
<keyword evidence="1" id="KW-0732">Signal</keyword>
<dbReference type="OrthoDB" id="1099258at2"/>
<gene>
    <name evidence="2" type="ORF">LPB303_06105</name>
</gene>
<organism evidence="2 3">
    <name type="scientific">Polaribacter atrinae</name>
    <dbReference type="NCBI Taxonomy" id="1333662"/>
    <lineage>
        <taxon>Bacteria</taxon>
        <taxon>Pseudomonadati</taxon>
        <taxon>Bacteroidota</taxon>
        <taxon>Flavobacteriia</taxon>
        <taxon>Flavobacteriales</taxon>
        <taxon>Flavobacteriaceae</taxon>
    </lineage>
</organism>
<sequence>MRKLILTVTVALLTSGVSVFAANNLTNNNVDEIVVVVTNDDFKEVSIKELPEAVTKAIQKDFSTATVLKAYVNASEQYKIEITADGAEGVVYIDKDGNWLKGTDIITAKEEGDVSEEKAE</sequence>
<comment type="caution">
    <text evidence="2">The sequence shown here is derived from an EMBL/GenBank/DDBJ whole genome shotgun (WGS) entry which is preliminary data.</text>
</comment>
<reference evidence="2 3" key="1">
    <citation type="submission" date="2016-02" db="EMBL/GenBank/DDBJ databases">
        <title>Draft genome sequence of Polaribacter atrinae KACC17473.</title>
        <authorList>
            <person name="Shin S.-K."/>
            <person name="Yi H."/>
        </authorList>
    </citation>
    <scope>NUCLEOTIDE SEQUENCE [LARGE SCALE GENOMIC DNA]</scope>
    <source>
        <strain evidence="2 3">KACC 17473</strain>
    </source>
</reference>
<dbReference type="SUPFAM" id="SSF160574">
    <property type="entry name" value="BT0923-like"/>
    <property type="match status" value="1"/>
</dbReference>
<proteinExistence type="predicted"/>
<dbReference type="EMBL" id="LVWE01000010">
    <property type="protein sequence ID" value="OAD45856.1"/>
    <property type="molecule type" value="Genomic_DNA"/>
</dbReference>
<evidence type="ECO:0000313" key="3">
    <source>
        <dbReference type="Proteomes" id="UP000076923"/>
    </source>
</evidence>
<feature type="signal peptide" evidence="1">
    <location>
        <begin position="1"/>
        <end position="21"/>
    </location>
</feature>
<evidence type="ECO:0008006" key="4">
    <source>
        <dbReference type="Google" id="ProtNLM"/>
    </source>
</evidence>
<name>A0A176TEN4_9FLAO</name>
<keyword evidence="3" id="KW-1185">Reference proteome</keyword>
<feature type="chain" id="PRO_5008049873" description="Beta-lactamase-inhibitor-like PepSY-like domain-containing protein" evidence="1">
    <location>
        <begin position="22"/>
        <end position="120"/>
    </location>
</feature>
<dbReference type="STRING" id="1333662.LPB303_06105"/>